<feature type="transmembrane region" description="Helical" evidence="1">
    <location>
        <begin position="41"/>
        <end position="64"/>
    </location>
</feature>
<dbReference type="Proteomes" id="UP000665561">
    <property type="component" value="Unassembled WGS sequence"/>
</dbReference>
<comment type="caution">
    <text evidence="2">The sequence shown here is derived from an EMBL/GenBank/DDBJ whole genome shotgun (WGS) entry which is preliminary data.</text>
</comment>
<protein>
    <submittedName>
        <fullName evidence="2">Uncharacterized protein</fullName>
    </submittedName>
</protein>
<gene>
    <name evidence="2" type="ORF">GT019_21655</name>
</gene>
<feature type="transmembrane region" description="Helical" evidence="1">
    <location>
        <begin position="208"/>
        <end position="230"/>
    </location>
</feature>
<reference evidence="2 3" key="1">
    <citation type="submission" date="2020-01" db="EMBL/GenBank/DDBJ databases">
        <title>Paenibacillus soybeanensis sp. nov. isolated from the nodules of soybean (Glycine max(L.) Merr).</title>
        <authorList>
            <person name="Wang H."/>
        </authorList>
    </citation>
    <scope>NUCLEOTIDE SEQUENCE [LARGE SCALE GENOMIC DNA]</scope>
    <source>
        <strain evidence="2 3">T1</strain>
    </source>
</reference>
<sequence length="239" mass="25380">MFELPVYVWIITLAGAIGIATMTCVVLYRGAIGAGLSRRRITVFISIKALALGGWFIISAIFAANGGYRVQPGELGFPWLPTAVVVFLGSLFALTFVPTARKILNEPSMTGTFMQPHGFRVVGVVFLIAMGMGYLPAAFAIPAGVGDIAVSIATPFVVRKLARGTGRRAALWFNALGIADLMLALVLGALVAYGFFPGSTFARAISELPLVLIPTAAVPILFVLHIRSLFSLARLPKAQ</sequence>
<evidence type="ECO:0000256" key="1">
    <source>
        <dbReference type="SAM" id="Phobius"/>
    </source>
</evidence>
<evidence type="ECO:0000313" key="2">
    <source>
        <dbReference type="EMBL" id="NBD26486.1"/>
    </source>
</evidence>
<dbReference type="RefSeq" id="WP_161745328.1">
    <property type="nucleotide sequence ID" value="NZ_JAAAMV010000021.1"/>
</dbReference>
<organism evidence="2 3">
    <name type="scientific">Paenibacillus glycinis</name>
    <dbReference type="NCBI Taxonomy" id="2697035"/>
    <lineage>
        <taxon>Bacteria</taxon>
        <taxon>Bacillati</taxon>
        <taxon>Bacillota</taxon>
        <taxon>Bacilli</taxon>
        <taxon>Bacillales</taxon>
        <taxon>Paenibacillaceae</taxon>
        <taxon>Paenibacillus</taxon>
    </lineage>
</organism>
<keyword evidence="1" id="KW-0812">Transmembrane</keyword>
<keyword evidence="3" id="KW-1185">Reference proteome</keyword>
<name>A0ABW9XW33_9BACL</name>
<proteinExistence type="predicted"/>
<accession>A0ABW9XW33</accession>
<keyword evidence="1" id="KW-1133">Transmembrane helix</keyword>
<feature type="transmembrane region" description="Helical" evidence="1">
    <location>
        <begin position="170"/>
        <end position="196"/>
    </location>
</feature>
<keyword evidence="1" id="KW-0472">Membrane</keyword>
<feature type="transmembrane region" description="Helical" evidence="1">
    <location>
        <begin position="76"/>
        <end position="97"/>
    </location>
</feature>
<feature type="transmembrane region" description="Helical" evidence="1">
    <location>
        <begin position="141"/>
        <end position="158"/>
    </location>
</feature>
<feature type="transmembrane region" description="Helical" evidence="1">
    <location>
        <begin position="6"/>
        <end position="29"/>
    </location>
</feature>
<dbReference type="EMBL" id="JAAAMV010000021">
    <property type="protein sequence ID" value="NBD26486.1"/>
    <property type="molecule type" value="Genomic_DNA"/>
</dbReference>
<evidence type="ECO:0000313" key="3">
    <source>
        <dbReference type="Proteomes" id="UP000665561"/>
    </source>
</evidence>
<feature type="transmembrane region" description="Helical" evidence="1">
    <location>
        <begin position="118"/>
        <end position="135"/>
    </location>
</feature>